<keyword evidence="1" id="KW-0238">DNA-binding</keyword>
<dbReference type="GO" id="GO:0003677">
    <property type="term" value="F:DNA binding"/>
    <property type="evidence" value="ECO:0007669"/>
    <property type="project" value="UniProtKB-KW"/>
</dbReference>
<dbReference type="KEGG" id="whr:OG579_20005"/>
<accession>A0AAU4K1M9</accession>
<dbReference type="RefSeq" id="WP_328857373.1">
    <property type="nucleotide sequence ID" value="NZ_CP108021.1"/>
</dbReference>
<dbReference type="EMBL" id="CP108021">
    <property type="protein sequence ID" value="WUM19947.1"/>
    <property type="molecule type" value="Genomic_DNA"/>
</dbReference>
<reference evidence="1 2" key="1">
    <citation type="submission" date="2022-10" db="EMBL/GenBank/DDBJ databases">
        <title>The complete genomes of actinobacterial strains from the NBC collection.</title>
        <authorList>
            <person name="Joergensen T.S."/>
            <person name="Alvarez Arevalo M."/>
            <person name="Sterndorff E.B."/>
            <person name="Faurdal D."/>
            <person name="Vuksanovic O."/>
            <person name="Mourched A.-S."/>
            <person name="Charusanti P."/>
            <person name="Shaw S."/>
            <person name="Blin K."/>
            <person name="Weber T."/>
        </authorList>
    </citation>
    <scope>NUCLEOTIDE SEQUENCE [LARGE SCALE GENOMIC DNA]</scope>
    <source>
        <strain evidence="1 2">NBC_00319</strain>
    </source>
</reference>
<gene>
    <name evidence="1" type="ORF">OG579_20005</name>
</gene>
<sequence length="111" mass="12202">MTLSWESLCARAVELPEVTVGDHHGMGAIRFRKNVLATAPDDTVVRIMVAEDQIDEAVAEFDWCTTVMWGAKPSAVAVTLAEADPAVVFDLLTDAWRRRAPKTTVAWFDGL</sequence>
<dbReference type="Proteomes" id="UP001432128">
    <property type="component" value="Chromosome"/>
</dbReference>
<protein>
    <submittedName>
        <fullName evidence="1">MmcQ/YjbR family DNA-binding protein</fullName>
    </submittedName>
</protein>
<keyword evidence="2" id="KW-1185">Reference proteome</keyword>
<evidence type="ECO:0000313" key="1">
    <source>
        <dbReference type="EMBL" id="WUM19947.1"/>
    </source>
</evidence>
<proteinExistence type="predicted"/>
<organism evidence="1 2">
    <name type="scientific">Williamsia herbipolensis</name>
    <dbReference type="NCBI Taxonomy" id="1603258"/>
    <lineage>
        <taxon>Bacteria</taxon>
        <taxon>Bacillati</taxon>
        <taxon>Actinomycetota</taxon>
        <taxon>Actinomycetes</taxon>
        <taxon>Mycobacteriales</taxon>
        <taxon>Nocardiaceae</taxon>
        <taxon>Williamsia</taxon>
    </lineage>
</organism>
<name>A0AAU4K1M9_9NOCA</name>
<dbReference type="AlphaFoldDB" id="A0AAU4K1M9"/>
<evidence type="ECO:0000313" key="2">
    <source>
        <dbReference type="Proteomes" id="UP001432128"/>
    </source>
</evidence>